<accession>A0A2P2R0M7</accession>
<organism evidence="1">
    <name type="scientific">Rhizophora mucronata</name>
    <name type="common">Asiatic mangrove</name>
    <dbReference type="NCBI Taxonomy" id="61149"/>
    <lineage>
        <taxon>Eukaryota</taxon>
        <taxon>Viridiplantae</taxon>
        <taxon>Streptophyta</taxon>
        <taxon>Embryophyta</taxon>
        <taxon>Tracheophyta</taxon>
        <taxon>Spermatophyta</taxon>
        <taxon>Magnoliopsida</taxon>
        <taxon>eudicotyledons</taxon>
        <taxon>Gunneridae</taxon>
        <taxon>Pentapetalae</taxon>
        <taxon>rosids</taxon>
        <taxon>fabids</taxon>
        <taxon>Malpighiales</taxon>
        <taxon>Rhizophoraceae</taxon>
        <taxon>Rhizophora</taxon>
    </lineage>
</organism>
<reference evidence="1" key="1">
    <citation type="submission" date="2018-02" db="EMBL/GenBank/DDBJ databases">
        <title>Rhizophora mucronata_Transcriptome.</title>
        <authorList>
            <person name="Meera S.P."/>
            <person name="Sreeshan A."/>
            <person name="Augustine A."/>
        </authorList>
    </citation>
    <scope>NUCLEOTIDE SEQUENCE</scope>
    <source>
        <tissue evidence="1">Leaf</tissue>
    </source>
</reference>
<name>A0A2P2R0M7_RHIMU</name>
<dbReference type="AlphaFoldDB" id="A0A2P2R0M7"/>
<protein>
    <submittedName>
        <fullName evidence="1">Uncharacterized protein</fullName>
    </submittedName>
</protein>
<sequence length="44" mass="5365">MWWLHQRPHLLGLRRVGFFEVPPASTTTWKSIFSFTNNHRQREV</sequence>
<proteinExistence type="predicted"/>
<evidence type="ECO:0000313" key="1">
    <source>
        <dbReference type="EMBL" id="MBX72711.1"/>
    </source>
</evidence>
<dbReference type="EMBL" id="GGEC01092227">
    <property type="protein sequence ID" value="MBX72711.1"/>
    <property type="molecule type" value="Transcribed_RNA"/>
</dbReference>